<feature type="transmembrane region" description="Helical" evidence="3">
    <location>
        <begin position="344"/>
        <end position="366"/>
    </location>
</feature>
<dbReference type="InterPro" id="IPR036259">
    <property type="entry name" value="MFS_trans_sf"/>
</dbReference>
<feature type="transmembrane region" description="Helical" evidence="3">
    <location>
        <begin position="227"/>
        <end position="246"/>
    </location>
</feature>
<dbReference type="Gene3D" id="1.20.1250.20">
    <property type="entry name" value="MFS general substrate transporter like domains"/>
    <property type="match status" value="1"/>
</dbReference>
<feature type="transmembrane region" description="Helical" evidence="3">
    <location>
        <begin position="159"/>
        <end position="180"/>
    </location>
</feature>
<keyword evidence="3" id="KW-0472">Membrane</keyword>
<evidence type="ECO:0000313" key="5">
    <source>
        <dbReference type="Proteomes" id="UP001320420"/>
    </source>
</evidence>
<feature type="transmembrane region" description="Helical" evidence="3">
    <location>
        <begin position="192"/>
        <end position="215"/>
    </location>
</feature>
<organism evidence="4 5">
    <name type="scientific">Diatrype stigma</name>
    <dbReference type="NCBI Taxonomy" id="117547"/>
    <lineage>
        <taxon>Eukaryota</taxon>
        <taxon>Fungi</taxon>
        <taxon>Dikarya</taxon>
        <taxon>Ascomycota</taxon>
        <taxon>Pezizomycotina</taxon>
        <taxon>Sordariomycetes</taxon>
        <taxon>Xylariomycetidae</taxon>
        <taxon>Xylariales</taxon>
        <taxon>Diatrypaceae</taxon>
        <taxon>Diatrype</taxon>
    </lineage>
</organism>
<dbReference type="InterPro" id="IPR052599">
    <property type="entry name" value="SLC43A_AATransporter"/>
</dbReference>
<feature type="transmembrane region" description="Helical" evidence="3">
    <location>
        <begin position="52"/>
        <end position="72"/>
    </location>
</feature>
<evidence type="ECO:0000256" key="3">
    <source>
        <dbReference type="SAM" id="Phobius"/>
    </source>
</evidence>
<dbReference type="Proteomes" id="UP001320420">
    <property type="component" value="Unassembled WGS sequence"/>
</dbReference>
<accession>A0AAN9USY7</accession>
<dbReference type="InterPro" id="IPR011701">
    <property type="entry name" value="MFS"/>
</dbReference>
<comment type="subcellular location">
    <subcellularLocation>
        <location evidence="1">Membrane</location>
        <topology evidence="1">Multi-pass membrane protein</topology>
    </subcellularLocation>
</comment>
<keyword evidence="3" id="KW-0812">Transmembrane</keyword>
<evidence type="ECO:0000256" key="1">
    <source>
        <dbReference type="ARBA" id="ARBA00004141"/>
    </source>
</evidence>
<feature type="transmembrane region" description="Helical" evidence="3">
    <location>
        <begin position="463"/>
        <end position="486"/>
    </location>
</feature>
<dbReference type="PANTHER" id="PTHR20772:SF4">
    <property type="entry name" value="HYPOTHETICAL AMINO ACID TRANSPORTER (EUROFUNG)"/>
    <property type="match status" value="1"/>
</dbReference>
<feature type="transmembrane region" description="Helical" evidence="3">
    <location>
        <begin position="134"/>
        <end position="153"/>
    </location>
</feature>
<evidence type="ECO:0008006" key="6">
    <source>
        <dbReference type="Google" id="ProtNLM"/>
    </source>
</evidence>
<dbReference type="PANTHER" id="PTHR20772">
    <property type="entry name" value="PROTEIN FMP42"/>
    <property type="match status" value="1"/>
</dbReference>
<keyword evidence="3" id="KW-1133">Transmembrane helix</keyword>
<gene>
    <name evidence="4" type="ORF">SLS62_004709</name>
</gene>
<reference evidence="4 5" key="1">
    <citation type="submission" date="2024-02" db="EMBL/GenBank/DDBJ databases">
        <title>De novo assembly and annotation of 12 fungi associated with fruit tree decline syndrome in Ontario, Canada.</title>
        <authorList>
            <person name="Sulman M."/>
            <person name="Ellouze W."/>
            <person name="Ilyukhin E."/>
        </authorList>
    </citation>
    <scope>NUCLEOTIDE SEQUENCE [LARGE SCALE GENOMIC DNA]</scope>
    <source>
        <strain evidence="4 5">M11/M66-122</strain>
    </source>
</reference>
<proteinExistence type="predicted"/>
<feature type="transmembrane region" description="Helical" evidence="3">
    <location>
        <begin position="435"/>
        <end position="451"/>
    </location>
</feature>
<evidence type="ECO:0000256" key="2">
    <source>
        <dbReference type="SAM" id="MobiDB-lite"/>
    </source>
</evidence>
<evidence type="ECO:0000313" key="4">
    <source>
        <dbReference type="EMBL" id="KAK7753418.1"/>
    </source>
</evidence>
<feature type="transmembrane region" description="Helical" evidence="3">
    <location>
        <begin position="386"/>
        <end position="405"/>
    </location>
</feature>
<sequence>MSLVHHVTAQEGIDNEPEETSLQLGRRRSHSINYDPTYRHDTLQKSKNLDPVIVGVTSCILTSGITFGFAALKTILVDRGVYRDLCTDEELREGDRICYLQDQRLNLIFIVASITTNVTALPVGTLLDRYGPRFCGIIGSVLLFFGAICMAFAEQLPLDAYIVGYFLLAIGGAFVFVPSFHLSNAFPKLQGVILALVTGAFDASAAVFLFFRLLYESTGGAFGLRKFFLSYLVVPILFLACQLTFMPRYSYESRAKLGERMDQARDPAQDIHDSDDELEDGDLRKIRSEREEERQQTLTDITELLGTMKERREYKDKQEEKQATSGVWGAMHGRSAWQQTRSTWFILIALLTIITMARMNFFISTIWTQYRVMLGSLAEADQINEFFDVALPIGGVITVPFIGLLLDHLSTATVLSILVAVSTAIGVLGVIPTLWAAYCNVILFVLYRPLYYSAMSDYAAKVFGFATFGRIYGTLIAVSGLCIFTQPGLQALVHDVFDDSPVPINLILAGLGLVVGLTIVIFVAVKAKEMRQDKCEPGVTTPLLGSNRKNMRPANRLSTLREAQEEV</sequence>
<protein>
    <recommendedName>
        <fullName evidence="6">MFS transporter</fullName>
    </recommendedName>
</protein>
<comment type="caution">
    <text evidence="4">The sequence shown here is derived from an EMBL/GenBank/DDBJ whole genome shotgun (WGS) entry which is preliminary data.</text>
</comment>
<dbReference type="GO" id="GO:0022857">
    <property type="term" value="F:transmembrane transporter activity"/>
    <property type="evidence" value="ECO:0007669"/>
    <property type="project" value="InterPro"/>
</dbReference>
<dbReference type="GO" id="GO:0000329">
    <property type="term" value="C:fungal-type vacuole membrane"/>
    <property type="evidence" value="ECO:0007669"/>
    <property type="project" value="TreeGrafter"/>
</dbReference>
<keyword evidence="5" id="KW-1185">Reference proteome</keyword>
<feature type="transmembrane region" description="Helical" evidence="3">
    <location>
        <begin position="506"/>
        <end position="525"/>
    </location>
</feature>
<feature type="region of interest" description="Disordered" evidence="2">
    <location>
        <begin position="538"/>
        <end position="567"/>
    </location>
</feature>
<dbReference type="AlphaFoldDB" id="A0AAN9USY7"/>
<dbReference type="Pfam" id="PF07690">
    <property type="entry name" value="MFS_1"/>
    <property type="match status" value="1"/>
</dbReference>
<dbReference type="SUPFAM" id="SSF103473">
    <property type="entry name" value="MFS general substrate transporter"/>
    <property type="match status" value="1"/>
</dbReference>
<dbReference type="EMBL" id="JAKJXP020000029">
    <property type="protein sequence ID" value="KAK7753418.1"/>
    <property type="molecule type" value="Genomic_DNA"/>
</dbReference>
<feature type="transmembrane region" description="Helical" evidence="3">
    <location>
        <begin position="107"/>
        <end position="127"/>
    </location>
</feature>
<name>A0AAN9USY7_9PEZI</name>
<feature type="region of interest" description="Disordered" evidence="2">
    <location>
        <begin position="1"/>
        <end position="27"/>
    </location>
</feature>